<evidence type="ECO:0000259" key="5">
    <source>
        <dbReference type="PROSITE" id="PS50966"/>
    </source>
</evidence>
<protein>
    <recommendedName>
        <fullName evidence="5">SWIM-type domain-containing protein</fullName>
    </recommendedName>
</protein>
<gene>
    <name evidence="6" type="ORF">CK203_053188</name>
</gene>
<accession>A0A438GP32</accession>
<comment type="caution">
    <text evidence="6">The sequence shown here is derived from an EMBL/GenBank/DDBJ whole genome shotgun (WGS) entry which is preliminary data.</text>
</comment>
<dbReference type="AlphaFoldDB" id="A0A438GP32"/>
<keyword evidence="3" id="KW-0862">Zinc</keyword>
<dbReference type="InterPro" id="IPR006564">
    <property type="entry name" value="Znf_PMZ"/>
</dbReference>
<evidence type="ECO:0000256" key="1">
    <source>
        <dbReference type="ARBA" id="ARBA00022723"/>
    </source>
</evidence>
<dbReference type="PROSITE" id="PS50966">
    <property type="entry name" value="ZF_SWIM"/>
    <property type="match status" value="1"/>
</dbReference>
<feature type="domain" description="SWIM-type" evidence="5">
    <location>
        <begin position="292"/>
        <end position="324"/>
    </location>
</feature>
<dbReference type="PANTHER" id="PTHR31973:SF195">
    <property type="entry name" value="MUDR FAMILY TRANSPOSASE"/>
    <property type="match status" value="1"/>
</dbReference>
<evidence type="ECO:0000256" key="2">
    <source>
        <dbReference type="ARBA" id="ARBA00022771"/>
    </source>
</evidence>
<dbReference type="InterPro" id="IPR007527">
    <property type="entry name" value="Znf_SWIM"/>
</dbReference>
<keyword evidence="1" id="KW-0479">Metal-binding</keyword>
<keyword evidence="2 4" id="KW-0863">Zinc-finger</keyword>
<evidence type="ECO:0000256" key="4">
    <source>
        <dbReference type="PROSITE-ProRule" id="PRU00325"/>
    </source>
</evidence>
<evidence type="ECO:0000313" key="7">
    <source>
        <dbReference type="Proteomes" id="UP000288805"/>
    </source>
</evidence>
<dbReference type="PANTHER" id="PTHR31973">
    <property type="entry name" value="POLYPROTEIN, PUTATIVE-RELATED"/>
    <property type="match status" value="1"/>
</dbReference>
<dbReference type="SMART" id="SM00575">
    <property type="entry name" value="ZnF_PMZ"/>
    <property type="match status" value="1"/>
</dbReference>
<proteinExistence type="predicted"/>
<sequence length="606" mass="68753">MSNNPNPEDPIKFSLVQYHSAPSLQFENVENIGNVVSSDWTPWRNTNIGNSGGEFMVGQVFNSKVDLQHAVKLYSISAHQEYVVVESTTKLYFNEFFWTFHPSIEGFKHCRPVLNIDGTHLYGKYKGTLMIAMGCDGNNPLFPLAFALTEDRHLGIMAAMSDVHLAAQQWLEAIPFEKWALSHDRGRRYGIMTTNMSEMFNSVLKGARSLPITTLVQLTFFRLNSYFVVRKEQGANRLASNEEYTPYVDAKIKANMVKAGSHEIVLYDHIRGQFHVKTNKGTKSSSTRGRTYRINLQEYTCTCGKTLIYGFPCSHILAACHFSSVDFRPLVQHYYSTQSYYNSWAPLFNVYEWPPYDGPIIVPSESMKRASSGRPKSSRLHNEMDVREGKTSITYMEYREHSSNLDPLDTSVLVLQDRHRSHLVDSGQLASVLTCRQHISRTSYSWASITGTCDIDWSLLCYELLGVTLPTSEIRGSTISTRWLCHQFSHPPVDLDDATLERYARAFILELIGSTLFTDKKGSCVGRVWMVPPILLDVSHYYRLHVGRPDFGRPPVPPTAQHLEHDAADDLPAEQLDHGLQDEALLHEGLPTDPLGCRWRVPLSWA</sequence>
<organism evidence="6 7">
    <name type="scientific">Vitis vinifera</name>
    <name type="common">Grape</name>
    <dbReference type="NCBI Taxonomy" id="29760"/>
    <lineage>
        <taxon>Eukaryota</taxon>
        <taxon>Viridiplantae</taxon>
        <taxon>Streptophyta</taxon>
        <taxon>Embryophyta</taxon>
        <taxon>Tracheophyta</taxon>
        <taxon>Spermatophyta</taxon>
        <taxon>Magnoliopsida</taxon>
        <taxon>eudicotyledons</taxon>
        <taxon>Gunneridae</taxon>
        <taxon>Pentapetalae</taxon>
        <taxon>rosids</taxon>
        <taxon>Vitales</taxon>
        <taxon>Vitaceae</taxon>
        <taxon>Viteae</taxon>
        <taxon>Vitis</taxon>
    </lineage>
</organism>
<reference evidence="6 7" key="1">
    <citation type="journal article" date="2018" name="PLoS Genet.">
        <title>Population sequencing reveals clonal diversity and ancestral inbreeding in the grapevine cultivar Chardonnay.</title>
        <authorList>
            <person name="Roach M.J."/>
            <person name="Johnson D.L."/>
            <person name="Bohlmann J."/>
            <person name="van Vuuren H.J."/>
            <person name="Jones S.J."/>
            <person name="Pretorius I.S."/>
            <person name="Schmidt S.A."/>
            <person name="Borneman A.R."/>
        </authorList>
    </citation>
    <scope>NUCLEOTIDE SEQUENCE [LARGE SCALE GENOMIC DNA]</scope>
    <source>
        <strain evidence="7">cv. Chardonnay</strain>
        <tissue evidence="6">Leaf</tissue>
    </source>
</reference>
<evidence type="ECO:0000256" key="3">
    <source>
        <dbReference type="ARBA" id="ARBA00022833"/>
    </source>
</evidence>
<dbReference type="GO" id="GO:0008270">
    <property type="term" value="F:zinc ion binding"/>
    <property type="evidence" value="ECO:0007669"/>
    <property type="project" value="UniProtKB-KW"/>
</dbReference>
<dbReference type="Proteomes" id="UP000288805">
    <property type="component" value="Unassembled WGS sequence"/>
</dbReference>
<evidence type="ECO:0000313" key="6">
    <source>
        <dbReference type="EMBL" id="RVW73957.1"/>
    </source>
</evidence>
<dbReference type="EMBL" id="QGNW01000379">
    <property type="protein sequence ID" value="RVW73957.1"/>
    <property type="molecule type" value="Genomic_DNA"/>
</dbReference>
<name>A0A438GP32_VITVI</name>
<dbReference type="Pfam" id="PF04434">
    <property type="entry name" value="SWIM"/>
    <property type="match status" value="1"/>
</dbReference>